<dbReference type="SUPFAM" id="SSF51351">
    <property type="entry name" value="Triosephosphate isomerase (TIM)"/>
    <property type="match status" value="1"/>
</dbReference>
<protein>
    <recommendedName>
        <fullName evidence="4 9">Triosephosphate isomerase</fullName>
        <shortName evidence="9">TIM</shortName>
        <shortName evidence="9">TPI</shortName>
        <ecNumber evidence="3 9">5.3.1.1</ecNumber>
    </recommendedName>
    <alternativeName>
        <fullName evidence="9">Triose-phosphate isomerase</fullName>
    </alternativeName>
</protein>
<dbReference type="InterPro" id="IPR000652">
    <property type="entry name" value="Triosephosphate_isomerase"/>
</dbReference>
<keyword evidence="6 9" id="KW-0963">Cytoplasm</keyword>
<comment type="pathway">
    <text evidence="9 10">Carbohydrate biosynthesis; gluconeogenesis.</text>
</comment>
<dbReference type="InterPro" id="IPR022896">
    <property type="entry name" value="TrioseP_Isoase_bac/euk"/>
</dbReference>
<evidence type="ECO:0000256" key="3">
    <source>
        <dbReference type="ARBA" id="ARBA00011940"/>
    </source>
</evidence>
<keyword evidence="7 9" id="KW-0324">Glycolysis</keyword>
<proteinExistence type="inferred from homology"/>
<dbReference type="Proteomes" id="UP000187485">
    <property type="component" value="Unassembled WGS sequence"/>
</dbReference>
<comment type="subunit">
    <text evidence="9 10">Homodimer.</text>
</comment>
<evidence type="ECO:0000256" key="7">
    <source>
        <dbReference type="ARBA" id="ARBA00023152"/>
    </source>
</evidence>
<dbReference type="AlphaFoldDB" id="A0A1L8CRM6"/>
<dbReference type="Gene3D" id="3.20.20.70">
    <property type="entry name" value="Aldolase class I"/>
    <property type="match status" value="1"/>
</dbReference>
<accession>A0A1L8CRM6</accession>
<keyword evidence="8 9" id="KW-0413">Isomerase</keyword>
<feature type="binding site" evidence="9">
    <location>
        <begin position="234"/>
        <end position="235"/>
    </location>
    <ligand>
        <name>substrate</name>
    </ligand>
</feature>
<keyword evidence="12" id="KW-1185">Reference proteome</keyword>
<dbReference type="InterPro" id="IPR035990">
    <property type="entry name" value="TIM_sf"/>
</dbReference>
<evidence type="ECO:0000256" key="10">
    <source>
        <dbReference type="RuleBase" id="RU363013"/>
    </source>
</evidence>
<dbReference type="GO" id="GO:0006094">
    <property type="term" value="P:gluconeogenesis"/>
    <property type="evidence" value="ECO:0007669"/>
    <property type="project" value="UniProtKB-UniRule"/>
</dbReference>
<dbReference type="FunFam" id="3.20.20.70:FF:000016">
    <property type="entry name" value="Triosephosphate isomerase"/>
    <property type="match status" value="1"/>
</dbReference>
<evidence type="ECO:0000256" key="2">
    <source>
        <dbReference type="ARBA" id="ARBA00007422"/>
    </source>
</evidence>
<comment type="similarity">
    <text evidence="2 9 10">Belongs to the triosephosphate isomerase family.</text>
</comment>
<dbReference type="GO" id="GO:0046166">
    <property type="term" value="P:glyceraldehyde-3-phosphate biosynthetic process"/>
    <property type="evidence" value="ECO:0007669"/>
    <property type="project" value="TreeGrafter"/>
</dbReference>
<evidence type="ECO:0000256" key="9">
    <source>
        <dbReference type="HAMAP-Rule" id="MF_00147"/>
    </source>
</evidence>
<dbReference type="Pfam" id="PF00121">
    <property type="entry name" value="TIM"/>
    <property type="match status" value="1"/>
</dbReference>
<dbReference type="CDD" id="cd00311">
    <property type="entry name" value="TIM"/>
    <property type="match status" value="1"/>
</dbReference>
<comment type="catalytic activity">
    <reaction evidence="9 10">
        <text>D-glyceraldehyde 3-phosphate = dihydroxyacetone phosphate</text>
        <dbReference type="Rhea" id="RHEA:18585"/>
        <dbReference type="ChEBI" id="CHEBI:57642"/>
        <dbReference type="ChEBI" id="CHEBI:59776"/>
        <dbReference type="EC" id="5.3.1.1"/>
    </reaction>
</comment>
<dbReference type="GO" id="GO:0004807">
    <property type="term" value="F:triose-phosphate isomerase activity"/>
    <property type="evidence" value="ECO:0007669"/>
    <property type="project" value="UniProtKB-UniRule"/>
</dbReference>
<feature type="binding site" evidence="9">
    <location>
        <position position="173"/>
    </location>
    <ligand>
        <name>substrate</name>
    </ligand>
</feature>
<dbReference type="PROSITE" id="PS51440">
    <property type="entry name" value="TIM_2"/>
    <property type="match status" value="1"/>
</dbReference>
<comment type="function">
    <text evidence="9">Involved in the gluconeogenesis. Catalyzes stereospecifically the conversion of dihydroxyacetone phosphate (DHAP) to D-glyceraldehyde-3-phosphate (G3P).</text>
</comment>
<dbReference type="GO" id="GO:0019563">
    <property type="term" value="P:glycerol catabolic process"/>
    <property type="evidence" value="ECO:0007669"/>
    <property type="project" value="TreeGrafter"/>
</dbReference>
<comment type="pathway">
    <text evidence="1 9 10">Carbohydrate degradation; glycolysis; D-glyceraldehyde 3-phosphate from glycerone phosphate: step 1/1.</text>
</comment>
<dbReference type="PANTHER" id="PTHR21139:SF42">
    <property type="entry name" value="TRIOSEPHOSPHATE ISOMERASE"/>
    <property type="match status" value="1"/>
</dbReference>
<dbReference type="InterPro" id="IPR013785">
    <property type="entry name" value="Aldolase_TIM"/>
</dbReference>
<feature type="active site" description="Electrophile" evidence="9">
    <location>
        <position position="95"/>
    </location>
</feature>
<comment type="subcellular location">
    <subcellularLocation>
        <location evidence="9 10">Cytoplasm</location>
    </subcellularLocation>
</comment>
<dbReference type="UniPathway" id="UPA00109">
    <property type="reaction ID" value="UER00189"/>
</dbReference>
<keyword evidence="5 9" id="KW-0312">Gluconeogenesis</keyword>
<evidence type="ECO:0000256" key="4">
    <source>
        <dbReference type="ARBA" id="ARBA00019397"/>
    </source>
</evidence>
<dbReference type="STRING" id="870242.cpu_00630"/>
<evidence type="ECO:0000256" key="8">
    <source>
        <dbReference type="ARBA" id="ARBA00023235"/>
    </source>
</evidence>
<evidence type="ECO:0000256" key="6">
    <source>
        <dbReference type="ARBA" id="ARBA00022490"/>
    </source>
</evidence>
<organism evidence="11 12">
    <name type="scientific">Carboxydothermus pertinax</name>
    <dbReference type="NCBI Taxonomy" id="870242"/>
    <lineage>
        <taxon>Bacteria</taxon>
        <taxon>Bacillati</taxon>
        <taxon>Bacillota</taxon>
        <taxon>Clostridia</taxon>
        <taxon>Thermoanaerobacterales</taxon>
        <taxon>Thermoanaerobacteraceae</taxon>
        <taxon>Carboxydothermus</taxon>
    </lineage>
</organism>
<dbReference type="OrthoDB" id="9809429at2"/>
<dbReference type="GO" id="GO:0006096">
    <property type="term" value="P:glycolytic process"/>
    <property type="evidence" value="ECO:0007669"/>
    <property type="project" value="UniProtKB-UniRule"/>
</dbReference>
<feature type="binding site" evidence="9">
    <location>
        <position position="213"/>
    </location>
    <ligand>
        <name>substrate</name>
    </ligand>
</feature>
<comment type="caution">
    <text evidence="11">The sequence shown here is derived from an EMBL/GenBank/DDBJ whole genome shotgun (WGS) entry which is preliminary data.</text>
</comment>
<dbReference type="UniPathway" id="UPA00138"/>
<evidence type="ECO:0000313" key="11">
    <source>
        <dbReference type="EMBL" id="GAV21553.1"/>
    </source>
</evidence>
<dbReference type="InterPro" id="IPR020861">
    <property type="entry name" value="Triosephosphate_isomerase_AS"/>
</dbReference>
<dbReference type="EMBL" id="BDJK01000003">
    <property type="protein sequence ID" value="GAV21553.1"/>
    <property type="molecule type" value="Genomic_DNA"/>
</dbReference>
<reference evidence="12" key="1">
    <citation type="submission" date="2016-12" db="EMBL/GenBank/DDBJ databases">
        <title>Draft Genome Sequences od Carboxydothermus pertinax and islandicus, Hydrogenogenic Carboxydotrophic Bacteria.</title>
        <authorList>
            <person name="Fukuyama Y."/>
            <person name="Ohmae K."/>
            <person name="Yoneda Y."/>
            <person name="Yoshida T."/>
            <person name="Sako Y."/>
        </authorList>
    </citation>
    <scope>NUCLEOTIDE SEQUENCE [LARGE SCALE GENOMIC DNA]</scope>
    <source>
        <strain evidence="12">Ug1</strain>
    </source>
</reference>
<feature type="active site" description="Proton acceptor" evidence="9">
    <location>
        <position position="167"/>
    </location>
</feature>
<dbReference type="GO" id="GO:0005829">
    <property type="term" value="C:cytosol"/>
    <property type="evidence" value="ECO:0007669"/>
    <property type="project" value="TreeGrafter"/>
</dbReference>
<dbReference type="RefSeq" id="WP_075858004.1">
    <property type="nucleotide sequence ID" value="NZ_BDJK01000003.1"/>
</dbReference>
<dbReference type="NCBIfam" id="TIGR00419">
    <property type="entry name" value="tim"/>
    <property type="match status" value="1"/>
</dbReference>
<feature type="binding site" evidence="9">
    <location>
        <begin position="9"/>
        <end position="11"/>
    </location>
    <ligand>
        <name>substrate</name>
    </ligand>
</feature>
<name>A0A1L8CRM6_9THEO</name>
<sequence>MRTPFIAGNWKMYKTPIEAAGFVRELIDSLKDVNGVDVAVCPPFPALWPVKEALESSNIALGAQNMHFEKEGAFTGEVSPAMLQDIGVKYVILGHSERRAYFGETDELINQKIKAAFTWGLNPILCVGETLSEREQGITKAVVEIQVRKGLLGVTPEQAEKLTLAYEPVWAIGTGKTATPEDAQEVCSFIRETLASLFGREVAAKIRIQYGGSVKPENIKELMAEPDIDGALVGGASLKVDSFTAIVKGSI</sequence>
<evidence type="ECO:0000256" key="5">
    <source>
        <dbReference type="ARBA" id="ARBA00022432"/>
    </source>
</evidence>
<dbReference type="PROSITE" id="PS00171">
    <property type="entry name" value="TIM_1"/>
    <property type="match status" value="1"/>
</dbReference>
<dbReference type="PANTHER" id="PTHR21139">
    <property type="entry name" value="TRIOSEPHOSPHATE ISOMERASE"/>
    <property type="match status" value="1"/>
</dbReference>
<evidence type="ECO:0000313" key="12">
    <source>
        <dbReference type="Proteomes" id="UP000187485"/>
    </source>
</evidence>
<dbReference type="EC" id="5.3.1.1" evidence="3 9"/>
<dbReference type="HAMAP" id="MF_00147_B">
    <property type="entry name" value="TIM_B"/>
    <property type="match status" value="1"/>
</dbReference>
<gene>
    <name evidence="9" type="primary">tpiA</name>
    <name evidence="11" type="ORF">cpu_00630</name>
</gene>
<evidence type="ECO:0000256" key="1">
    <source>
        <dbReference type="ARBA" id="ARBA00004680"/>
    </source>
</evidence>